<dbReference type="EMBL" id="JAAOCA010000008">
    <property type="protein sequence ID" value="MBD1598765.1"/>
    <property type="molecule type" value="Genomic_DNA"/>
</dbReference>
<evidence type="ECO:0000256" key="1">
    <source>
        <dbReference type="ARBA" id="ARBA00010742"/>
    </source>
</evidence>
<evidence type="ECO:0000313" key="4">
    <source>
        <dbReference type="Proteomes" id="UP000805841"/>
    </source>
</evidence>
<dbReference type="PANTHER" id="PTHR30024:SF48">
    <property type="entry name" value="ABC TRANSPORTER SUBSTRATE-BINDING PROTEIN"/>
    <property type="match status" value="1"/>
</dbReference>
<comment type="caution">
    <text evidence="3">The sequence shown here is derived from an EMBL/GenBank/DDBJ whole genome shotgun (WGS) entry which is preliminary data.</text>
</comment>
<dbReference type="Gene3D" id="3.40.190.10">
    <property type="entry name" value="Periplasmic binding protein-like II"/>
    <property type="match status" value="2"/>
</dbReference>
<organism evidence="3 4">
    <name type="scientific">Pseudomonas typographi</name>
    <dbReference type="NCBI Taxonomy" id="2715964"/>
    <lineage>
        <taxon>Bacteria</taxon>
        <taxon>Pseudomonadati</taxon>
        <taxon>Pseudomonadota</taxon>
        <taxon>Gammaproteobacteria</taxon>
        <taxon>Pseudomonadales</taxon>
        <taxon>Pseudomonadaceae</taxon>
        <taxon>Pseudomonas</taxon>
    </lineage>
</organism>
<proteinExistence type="inferred from homology"/>
<protein>
    <submittedName>
        <fullName evidence="3">ABC transporter substrate-binding protein</fullName>
    </submittedName>
</protein>
<evidence type="ECO:0000313" key="3">
    <source>
        <dbReference type="EMBL" id="MBD1598765.1"/>
    </source>
</evidence>
<sequence>MNRRNFLQAAIVAGVASQARLAWPQSGPDKLIFAEASKPGPRAMIEAADGLAGAPYAVEWSEFNATPLMLTALAGGAVDVCGGGSTALVFLAANTPTLGLKAIFAQQIGGPGAQNGRILVPKDSPLHHVRDLKGKRIAVTRGTQLHYQVVEWLRRAGVRYDQVTLASLQPSEALAVLQRSEVDAWAVYEPYASVAELENGARALEGTPMLGDYGLVFASEQALEDPAKVARIRDFLHRLAVSERWLQAHQERWIETAAKLTGLPEAVARRSAPRTLATPVAITDQVVASVQAQADVFREVGVINTPVNLADAFDRRFADALS</sequence>
<dbReference type="Proteomes" id="UP000805841">
    <property type="component" value="Unassembled WGS sequence"/>
</dbReference>
<reference evidence="3 4" key="1">
    <citation type="journal article" date="2020" name="Insects">
        <title>Bacteria Belonging to Pseudomonas typographi sp. nov. from the Bark Beetle Ips typographus Have Genomic Potential to Aid in the Host Ecology.</title>
        <authorList>
            <person name="Peral-Aranega E."/>
            <person name="Saati-Santamaria Z."/>
            <person name="Kolarik M."/>
            <person name="Rivas R."/>
            <person name="Garcia-Fraile P."/>
        </authorList>
    </citation>
    <scope>NUCLEOTIDE SEQUENCE [LARGE SCALE GENOMIC DNA]</scope>
    <source>
        <strain evidence="3 4">CA3A</strain>
    </source>
</reference>
<dbReference type="InterPro" id="IPR001638">
    <property type="entry name" value="Solute-binding_3/MltF_N"/>
</dbReference>
<dbReference type="SUPFAM" id="SSF53850">
    <property type="entry name" value="Periplasmic binding protein-like II"/>
    <property type="match status" value="1"/>
</dbReference>
<comment type="similarity">
    <text evidence="1">Belongs to the bacterial solute-binding protein SsuA/TauA family.</text>
</comment>
<evidence type="ECO:0000259" key="2">
    <source>
        <dbReference type="SMART" id="SM00062"/>
    </source>
</evidence>
<gene>
    <name evidence="3" type="ORF">HAQ05_08605</name>
</gene>
<dbReference type="RefSeq" id="WP_190419401.1">
    <property type="nucleotide sequence ID" value="NZ_JAAOCA010000008.1"/>
</dbReference>
<dbReference type="SMART" id="SM00062">
    <property type="entry name" value="PBPb"/>
    <property type="match status" value="1"/>
</dbReference>
<dbReference type="Pfam" id="PF12974">
    <property type="entry name" value="Phosphonate-bd"/>
    <property type="match status" value="1"/>
</dbReference>
<feature type="domain" description="Solute-binding protein family 3/N-terminal" evidence="2">
    <location>
        <begin position="30"/>
        <end position="249"/>
    </location>
</feature>
<accession>A0ABR7YZX1</accession>
<dbReference type="PANTHER" id="PTHR30024">
    <property type="entry name" value="ALIPHATIC SULFONATES-BINDING PROTEIN-RELATED"/>
    <property type="match status" value="1"/>
</dbReference>
<keyword evidence="4" id="KW-1185">Reference proteome</keyword>
<name>A0ABR7YZX1_9PSED</name>